<protein>
    <recommendedName>
        <fullName evidence="6">RNase H type-1 domain-containing protein</fullName>
    </recommendedName>
</protein>
<dbReference type="InterPro" id="IPR012337">
    <property type="entry name" value="RNaseH-like_sf"/>
</dbReference>
<feature type="region of interest" description="Disordered" evidence="1">
    <location>
        <begin position="559"/>
        <end position="596"/>
    </location>
</feature>
<feature type="domain" description="Ribonuclease H1 N-terminal" evidence="2">
    <location>
        <begin position="54"/>
        <end position="98"/>
    </location>
</feature>
<name>A0AAV8Q9Y1_ENSVE</name>
<dbReference type="Pfam" id="PF01693">
    <property type="entry name" value="Cauli_VI"/>
    <property type="match status" value="1"/>
</dbReference>
<dbReference type="EMBL" id="JAQQAF010000007">
    <property type="protein sequence ID" value="KAJ8471996.1"/>
    <property type="molecule type" value="Genomic_DNA"/>
</dbReference>
<evidence type="ECO:0000256" key="1">
    <source>
        <dbReference type="SAM" id="MobiDB-lite"/>
    </source>
</evidence>
<evidence type="ECO:0000259" key="2">
    <source>
        <dbReference type="Pfam" id="PF01693"/>
    </source>
</evidence>
<gene>
    <name evidence="4" type="ORF">OPV22_026339</name>
</gene>
<sequence>MSLLSCWKAGSKLLRINFKSTGQYFRFYSTGHRRSSPSLKVNPQELIEEKCDAFYVVRKGNHVGLYRSLSDCQSQVSSSICDPPVSVYKGYLLKNEAEKCFASRGLKNAIYSLNAKDLKEDIFGILVPCPLQEPAVASPVADLPENISVIIDEPVKKHLKLEYSSEQKQLSDNSMSCTLQFYGAPAGEDRHGGAGVILRTEDGSVISRLREGLGAVTPKAAQFIALIVGLKHALKRGFKQIHVQGDSQLVCMQMQGLCKAWKLGGLSVEANALKEMFESFSISHIKQAMNSDARALAALATRLPVGEICDHPVSVYKGYLLKKEAEKYLASRGLKNAVYSLNSKDLKEDLFEILVPCPFQEPTVASPVADLPEKISVITDEPVKEHLKLKDSSKQKQLKKHLKLKHSSKQTQLSDNSEPTVASPVADLPEKISVITDEPVKEHLKLKDSSKQKQLKKHLKLKHSSKQTQLSDNSEPTVASPVADLPEKISVITDEPVKEHLKLKDSSKQKQLKKHLKLKHSSKQKQLSDNSEPTVASPVADLPEKISVITDEPVKEHLKLKDSSKQKQLKKHLKLKHSSKQKQLSDNSEPTVASPVADLPEKISVITDEPVKEHLKLKHSSERKQLSDNFMSCTLEFYGASAVEAGKGGAGVILRTEDGSVISQLSEGLGAVTTEAAHYKALILGLKQAHKKGFKQIHVQSDSQLVCMQMQGLRKAEKLAELCDEAKALKEMFESFSISPVKKSKNSDVRAQAAIATDLPVGEVHEEAWAVANLFVLWFSVICDPPVSVYKGYLLKKETEMSCFPWIKECSIFIERKGFKRGSLWNPSSLSFSGQPAGMAHEHVLSHAATWLLWCSIDTEATPYRALILGLKHALKRGFKQIHVRSVSQLLGMQMQGLCKAWKLGGLSVEANALKDISPVKKEGIEKEVNGLFSVKKSLSFVEIKRNG</sequence>
<dbReference type="PANTHER" id="PTHR46387:SF2">
    <property type="entry name" value="RIBONUCLEASE HI"/>
    <property type="match status" value="1"/>
</dbReference>
<feature type="compositionally biased region" description="Basic residues" evidence="1">
    <location>
        <begin position="453"/>
        <end position="465"/>
    </location>
</feature>
<feature type="domain" description="RNase H type-1" evidence="3">
    <location>
        <begin position="187"/>
        <end position="299"/>
    </location>
</feature>
<dbReference type="InterPro" id="IPR011320">
    <property type="entry name" value="RNase_H1_N"/>
</dbReference>
<dbReference type="Gene3D" id="3.40.970.10">
    <property type="entry name" value="Ribonuclease H1, N-terminal domain"/>
    <property type="match status" value="1"/>
</dbReference>
<dbReference type="InterPro" id="IPR036397">
    <property type="entry name" value="RNaseH_sf"/>
</dbReference>
<dbReference type="GO" id="GO:0004523">
    <property type="term" value="F:RNA-DNA hybrid ribonuclease activity"/>
    <property type="evidence" value="ECO:0007669"/>
    <property type="project" value="InterPro"/>
</dbReference>
<dbReference type="Pfam" id="PF13456">
    <property type="entry name" value="RVT_3"/>
    <property type="match status" value="2"/>
</dbReference>
<feature type="domain" description="RNase H type-1" evidence="3">
    <location>
        <begin position="639"/>
        <end position="752"/>
    </location>
</feature>
<evidence type="ECO:0000259" key="3">
    <source>
        <dbReference type="Pfam" id="PF13456"/>
    </source>
</evidence>
<dbReference type="InterPro" id="IPR037056">
    <property type="entry name" value="RNase_H1_N_sf"/>
</dbReference>
<feature type="compositionally biased region" description="Polar residues" evidence="1">
    <location>
        <begin position="411"/>
        <end position="420"/>
    </location>
</feature>
<proteinExistence type="predicted"/>
<dbReference type="Gene3D" id="3.30.420.10">
    <property type="entry name" value="Ribonuclease H-like superfamily/Ribonuclease H"/>
    <property type="match status" value="2"/>
</dbReference>
<evidence type="ECO:0008006" key="6">
    <source>
        <dbReference type="Google" id="ProtNLM"/>
    </source>
</evidence>
<evidence type="ECO:0000313" key="5">
    <source>
        <dbReference type="Proteomes" id="UP001222027"/>
    </source>
</evidence>
<dbReference type="CDD" id="cd09279">
    <property type="entry name" value="RNase_HI_like"/>
    <property type="match status" value="1"/>
</dbReference>
<feature type="compositionally biased region" description="Basic residues" evidence="1">
    <location>
        <begin position="510"/>
        <end position="523"/>
    </location>
</feature>
<feature type="compositionally biased region" description="Polar residues" evidence="1">
    <location>
        <begin position="468"/>
        <end position="477"/>
    </location>
</feature>
<accession>A0AAV8Q9Y1</accession>
<feature type="region of interest" description="Disordered" evidence="1">
    <location>
        <begin position="502"/>
        <end position="539"/>
    </location>
</feature>
<feature type="region of interest" description="Disordered" evidence="1">
    <location>
        <begin position="443"/>
        <end position="482"/>
    </location>
</feature>
<evidence type="ECO:0000313" key="4">
    <source>
        <dbReference type="EMBL" id="KAJ8471996.1"/>
    </source>
</evidence>
<dbReference type="PANTHER" id="PTHR46387">
    <property type="entry name" value="POLYNUCLEOTIDYL TRANSFERASE, RIBONUCLEASE H-LIKE SUPERFAMILY PROTEIN"/>
    <property type="match status" value="1"/>
</dbReference>
<comment type="caution">
    <text evidence="4">The sequence shown here is derived from an EMBL/GenBank/DDBJ whole genome shotgun (WGS) entry which is preliminary data.</text>
</comment>
<keyword evidence="5" id="KW-1185">Reference proteome</keyword>
<feature type="region of interest" description="Disordered" evidence="1">
    <location>
        <begin position="388"/>
        <end position="425"/>
    </location>
</feature>
<dbReference type="SUPFAM" id="SSF53098">
    <property type="entry name" value="Ribonuclease H-like"/>
    <property type="match status" value="2"/>
</dbReference>
<feature type="compositionally biased region" description="Basic residues" evidence="1">
    <location>
        <begin position="567"/>
        <end position="580"/>
    </location>
</feature>
<dbReference type="GO" id="GO:0003676">
    <property type="term" value="F:nucleic acid binding"/>
    <property type="evidence" value="ECO:0007669"/>
    <property type="project" value="InterPro"/>
</dbReference>
<dbReference type="InterPro" id="IPR002156">
    <property type="entry name" value="RNaseH_domain"/>
</dbReference>
<dbReference type="AlphaFoldDB" id="A0AAV8Q9Y1"/>
<reference evidence="4 5" key="1">
    <citation type="submission" date="2022-12" db="EMBL/GenBank/DDBJ databases">
        <title>Chromosome-scale assembly of the Ensete ventricosum genome.</title>
        <authorList>
            <person name="Dussert Y."/>
            <person name="Stocks J."/>
            <person name="Wendawek A."/>
            <person name="Woldeyes F."/>
            <person name="Nichols R.A."/>
            <person name="Borrell J.S."/>
        </authorList>
    </citation>
    <scope>NUCLEOTIDE SEQUENCE [LARGE SCALE GENOMIC DNA]</scope>
    <source>
        <strain evidence="5">cv. Maze</strain>
        <tissue evidence="4">Seeds</tissue>
    </source>
</reference>
<organism evidence="4 5">
    <name type="scientific">Ensete ventricosum</name>
    <name type="common">Abyssinian banana</name>
    <name type="synonym">Musa ensete</name>
    <dbReference type="NCBI Taxonomy" id="4639"/>
    <lineage>
        <taxon>Eukaryota</taxon>
        <taxon>Viridiplantae</taxon>
        <taxon>Streptophyta</taxon>
        <taxon>Embryophyta</taxon>
        <taxon>Tracheophyta</taxon>
        <taxon>Spermatophyta</taxon>
        <taxon>Magnoliopsida</taxon>
        <taxon>Liliopsida</taxon>
        <taxon>Zingiberales</taxon>
        <taxon>Musaceae</taxon>
        <taxon>Ensete</taxon>
    </lineage>
</organism>
<dbReference type="Proteomes" id="UP001222027">
    <property type="component" value="Unassembled WGS sequence"/>
</dbReference>
<feature type="compositionally biased region" description="Basic residues" evidence="1">
    <location>
        <begin position="396"/>
        <end position="408"/>
    </location>
</feature>